<feature type="transmembrane region" description="Helical" evidence="1">
    <location>
        <begin position="65"/>
        <end position="89"/>
    </location>
</feature>
<reference evidence="3" key="1">
    <citation type="journal article" date="2019" name="Int. J. Syst. Evol. Microbiol.">
        <title>The Global Catalogue of Microorganisms (GCM) 10K type strain sequencing project: providing services to taxonomists for standard genome sequencing and annotation.</title>
        <authorList>
            <consortium name="The Broad Institute Genomics Platform"/>
            <consortium name="The Broad Institute Genome Sequencing Center for Infectious Disease"/>
            <person name="Wu L."/>
            <person name="Ma J."/>
        </authorList>
    </citation>
    <scope>NUCLEOTIDE SEQUENCE [LARGE SCALE GENOMIC DNA]</scope>
    <source>
        <strain evidence="3">WYCCWR 12678</strain>
    </source>
</reference>
<feature type="transmembrane region" description="Helical" evidence="1">
    <location>
        <begin position="110"/>
        <end position="129"/>
    </location>
</feature>
<accession>A0ABV9Q6H8</accession>
<organism evidence="2 3">
    <name type="scientific">Effusibacillus consociatus</name>
    <dbReference type="NCBI Taxonomy" id="1117041"/>
    <lineage>
        <taxon>Bacteria</taxon>
        <taxon>Bacillati</taxon>
        <taxon>Bacillota</taxon>
        <taxon>Bacilli</taxon>
        <taxon>Bacillales</taxon>
        <taxon>Alicyclobacillaceae</taxon>
        <taxon>Effusibacillus</taxon>
    </lineage>
</organism>
<dbReference type="Proteomes" id="UP001596002">
    <property type="component" value="Unassembled WGS sequence"/>
</dbReference>
<feature type="transmembrane region" description="Helical" evidence="1">
    <location>
        <begin position="12"/>
        <end position="32"/>
    </location>
</feature>
<sequence>MNWIGWPIERILIMFVGAAFLMIFVQVTLFHYRQNFRHWSMWIPVLATPAFGVLLLYLSMYNVAWLRYLLVVLLIVGVAAGMFGSYMHVRGVGERVGGYELRNFMIGPPLVMPAMVSAISILGLIALLWG</sequence>
<evidence type="ECO:0000313" key="3">
    <source>
        <dbReference type="Proteomes" id="UP001596002"/>
    </source>
</evidence>
<keyword evidence="1" id="KW-1133">Transmembrane helix</keyword>
<feature type="transmembrane region" description="Helical" evidence="1">
    <location>
        <begin position="39"/>
        <end position="59"/>
    </location>
</feature>
<evidence type="ECO:0000313" key="2">
    <source>
        <dbReference type="EMBL" id="MFC4769650.1"/>
    </source>
</evidence>
<evidence type="ECO:0000256" key="1">
    <source>
        <dbReference type="SAM" id="Phobius"/>
    </source>
</evidence>
<dbReference type="RefSeq" id="WP_380028412.1">
    <property type="nucleotide sequence ID" value="NZ_JBHSHC010000142.1"/>
</dbReference>
<dbReference type="EMBL" id="JBHSHC010000142">
    <property type="protein sequence ID" value="MFC4769650.1"/>
    <property type="molecule type" value="Genomic_DNA"/>
</dbReference>
<proteinExistence type="predicted"/>
<gene>
    <name evidence="2" type="ORF">ACFO8Q_20270</name>
</gene>
<keyword evidence="1" id="KW-0812">Transmembrane</keyword>
<comment type="caution">
    <text evidence="2">The sequence shown here is derived from an EMBL/GenBank/DDBJ whole genome shotgun (WGS) entry which is preliminary data.</text>
</comment>
<name>A0ABV9Q6H8_9BACL</name>
<keyword evidence="3" id="KW-1185">Reference proteome</keyword>
<protein>
    <submittedName>
        <fullName evidence="2">Uncharacterized protein</fullName>
    </submittedName>
</protein>
<keyword evidence="1" id="KW-0472">Membrane</keyword>